<dbReference type="PRINTS" id="PR00625">
    <property type="entry name" value="JDOMAIN"/>
</dbReference>
<reference evidence="3 4" key="1">
    <citation type="submission" date="2023-10" db="EMBL/GenBank/DDBJ databases">
        <title>Comparative genomics analysis reveals potential genetic determinants of host preference in Cryptosporidium xiaoi.</title>
        <authorList>
            <person name="Xiao L."/>
            <person name="Li J."/>
        </authorList>
    </citation>
    <scope>NUCLEOTIDE SEQUENCE [LARGE SCALE GENOMIC DNA]</scope>
    <source>
        <strain evidence="3 4">52996</strain>
    </source>
</reference>
<evidence type="ECO:0000256" key="1">
    <source>
        <dbReference type="SAM" id="MobiDB-lite"/>
    </source>
</evidence>
<evidence type="ECO:0000259" key="2">
    <source>
        <dbReference type="PROSITE" id="PS50076"/>
    </source>
</evidence>
<evidence type="ECO:0000313" key="4">
    <source>
        <dbReference type="Proteomes" id="UP001311799"/>
    </source>
</evidence>
<proteinExistence type="predicted"/>
<name>A0AAV9XV16_9CRYT</name>
<gene>
    <name evidence="3" type="ORF">RS030_4540</name>
</gene>
<keyword evidence="4" id="KW-1185">Reference proteome</keyword>
<dbReference type="PANTHER" id="PTHR15606:SF4">
    <property type="entry name" value="DNAJ HOMOLOG SUBFAMILY C MEMBER 8"/>
    <property type="match status" value="1"/>
</dbReference>
<dbReference type="AlphaFoldDB" id="A0AAV9XV16"/>
<dbReference type="Gene3D" id="1.10.287.110">
    <property type="entry name" value="DnaJ domain"/>
    <property type="match status" value="1"/>
</dbReference>
<dbReference type="InterPro" id="IPR001623">
    <property type="entry name" value="DnaJ_domain"/>
</dbReference>
<comment type="caution">
    <text evidence="3">The sequence shown here is derived from an EMBL/GenBank/DDBJ whole genome shotgun (WGS) entry which is preliminary data.</text>
</comment>
<protein>
    <submittedName>
        <fullName evidence="3">DNAJ-like protein</fullName>
    </submittedName>
</protein>
<dbReference type="InterPro" id="IPR036869">
    <property type="entry name" value="J_dom_sf"/>
</dbReference>
<dbReference type="SUPFAM" id="SSF46565">
    <property type="entry name" value="Chaperone J-domain"/>
    <property type="match status" value="1"/>
</dbReference>
<organism evidence="3 4">
    <name type="scientific">Cryptosporidium xiaoi</name>
    <dbReference type="NCBI Taxonomy" id="659607"/>
    <lineage>
        <taxon>Eukaryota</taxon>
        <taxon>Sar</taxon>
        <taxon>Alveolata</taxon>
        <taxon>Apicomplexa</taxon>
        <taxon>Conoidasida</taxon>
        <taxon>Coccidia</taxon>
        <taxon>Eucoccidiorida</taxon>
        <taxon>Eimeriorina</taxon>
        <taxon>Cryptosporidiidae</taxon>
        <taxon>Cryptosporidium</taxon>
    </lineage>
</organism>
<sequence>MSKVSENIEDKNFNVTFSCYSGNNTNKDENNVKQNDNYTRKDVDSSEYGLDLSNKDSNKGSFKDEEFKMFMSEIMSSDVSNSLQNKGNKNIKQDINKKQKNKKARISKLILEGKLDQAVNDSINKTSAHDEKDEYEEHLTVGTSEEEIYRITSRIFTNSYEILNIPINSDESIINKKYRKLSLLIHPDKTKHSKASEAFDILNKAYQELQKAENRTKYKNVWKRAHELVKKELKKNSVNNLSKKEFNLRVIEMSEKLLKDLQEKKEYSEKCLIANQRFEQELNRKKLEEEKERYLKRKKWSESFEERAMGWRCYKQNNSKLFNSSDN</sequence>
<dbReference type="GO" id="GO:0005634">
    <property type="term" value="C:nucleus"/>
    <property type="evidence" value="ECO:0007669"/>
    <property type="project" value="TreeGrafter"/>
</dbReference>
<dbReference type="SMART" id="SM00271">
    <property type="entry name" value="DnaJ"/>
    <property type="match status" value="1"/>
</dbReference>
<evidence type="ECO:0000313" key="3">
    <source>
        <dbReference type="EMBL" id="KAK6588517.1"/>
    </source>
</evidence>
<dbReference type="PANTHER" id="PTHR15606">
    <property type="entry name" value="DNAJ HOMOLOG SUBFAMILY C MEMBER 8/LIPOPOLYSACCHARIDE SPECIFIC RESPONSE-7-RELATED"/>
    <property type="match status" value="1"/>
</dbReference>
<dbReference type="PROSITE" id="PS50076">
    <property type="entry name" value="DNAJ_2"/>
    <property type="match status" value="1"/>
</dbReference>
<feature type="region of interest" description="Disordered" evidence="1">
    <location>
        <begin position="19"/>
        <end position="57"/>
    </location>
</feature>
<dbReference type="EMBL" id="JAWDEY010000032">
    <property type="protein sequence ID" value="KAK6588517.1"/>
    <property type="molecule type" value="Genomic_DNA"/>
</dbReference>
<accession>A0AAV9XV16</accession>
<dbReference type="Proteomes" id="UP001311799">
    <property type="component" value="Unassembled WGS sequence"/>
</dbReference>
<dbReference type="Pfam" id="PF00226">
    <property type="entry name" value="DnaJ"/>
    <property type="match status" value="1"/>
</dbReference>
<dbReference type="CDD" id="cd06257">
    <property type="entry name" value="DnaJ"/>
    <property type="match status" value="1"/>
</dbReference>
<feature type="domain" description="J" evidence="2">
    <location>
        <begin position="158"/>
        <end position="222"/>
    </location>
</feature>
<dbReference type="InterPro" id="IPR042858">
    <property type="entry name" value="DNAJC8"/>
</dbReference>